<dbReference type="Pfam" id="PF22693">
    <property type="entry name" value="MACPF_1"/>
    <property type="match status" value="1"/>
</dbReference>
<dbReference type="InterPro" id="IPR054586">
    <property type="entry name" value="MACPF_1_fungal"/>
</dbReference>
<comment type="caution">
    <text evidence="2">The sequence shown here is derived from an EMBL/GenBank/DDBJ whole genome shotgun (WGS) entry which is preliminary data.</text>
</comment>
<protein>
    <recommendedName>
        <fullName evidence="1">MACPF-like domain-containing protein</fullName>
    </recommendedName>
</protein>
<evidence type="ECO:0000313" key="2">
    <source>
        <dbReference type="EMBL" id="GLT21867.1"/>
    </source>
</evidence>
<name>A0ABQ6FB47_9RHOO</name>
<feature type="domain" description="MACPF-like" evidence="1">
    <location>
        <begin position="396"/>
        <end position="598"/>
    </location>
</feature>
<keyword evidence="3" id="KW-1185">Reference proteome</keyword>
<sequence length="636" mass="69759">MTKISVKIINETDSTRNTVLQFERTQSLQDVRAQLVKEQLMKDGDVFLSDGFAVVKDNEAGTQIESLLATKDATELRLSIRTSAADMPPAMYSFQRKNEGGKRAFKLKPTLTLAEVRTALGAWLGASDLFLGRDGSEIAVAEEGDWALKDIASAEGVVAVHDAVAAKPQDARPFTFTRSVDEESKSLKLKPEDTLAAARTALGAWIQKDDHFADKAGGKVAPDQEAGWTLGDVEAEKGGVRILSAKSGKPSVRPGQPGTPSFVDTTRRPPAWGLPDEGSPPDLLKELEVQLNGAEVEVPELFTSLSLEQVKALYTMLYLNRGLYIGPNPLDMDFTRRSDDAPVEYIHENRIMRSAPPNYSACSVTTATASRILNEFRQRSVHAAKASGSYAGCGIAAEFRHDLEKLQRQETTDIFLTNQTLVPKVVLLFDREADLRCAPRFQAAVEKVFETCTSLPQQYEALHRDVFRKFGYFYPCRVTVGGKLQRSMVAKSNAKSDQESLLNEFNFAANGEFETDSGTAKFDVGYSYSDLSQSKHNTLMQLKEQQMISMGGSSSLALDPKDLAKWTGSVASVKFWAVINNADLVPVLCFLPDALAQRCATVIEEQARSAVTARYTVMDMTAFAQVISSKAFEALI</sequence>
<dbReference type="Proteomes" id="UP001157167">
    <property type="component" value="Unassembled WGS sequence"/>
</dbReference>
<dbReference type="EMBL" id="BSPX01000014">
    <property type="protein sequence ID" value="GLT21867.1"/>
    <property type="molecule type" value="Genomic_DNA"/>
</dbReference>
<proteinExistence type="predicted"/>
<dbReference type="RefSeq" id="WP_284187253.1">
    <property type="nucleotide sequence ID" value="NZ_BSPX01000014.1"/>
</dbReference>
<evidence type="ECO:0000313" key="3">
    <source>
        <dbReference type="Proteomes" id="UP001157167"/>
    </source>
</evidence>
<evidence type="ECO:0000259" key="1">
    <source>
        <dbReference type="Pfam" id="PF22693"/>
    </source>
</evidence>
<organism evidence="2 3">
    <name type="scientific">Zoogloea oryzae</name>
    <dbReference type="NCBI Taxonomy" id="310767"/>
    <lineage>
        <taxon>Bacteria</taxon>
        <taxon>Pseudomonadati</taxon>
        <taxon>Pseudomonadota</taxon>
        <taxon>Betaproteobacteria</taxon>
        <taxon>Rhodocyclales</taxon>
        <taxon>Zoogloeaceae</taxon>
        <taxon>Zoogloea</taxon>
    </lineage>
</organism>
<reference evidence="3" key="1">
    <citation type="journal article" date="2019" name="Int. J. Syst. Evol. Microbiol.">
        <title>The Global Catalogue of Microorganisms (GCM) 10K type strain sequencing project: providing services to taxonomists for standard genome sequencing and annotation.</title>
        <authorList>
            <consortium name="The Broad Institute Genomics Platform"/>
            <consortium name="The Broad Institute Genome Sequencing Center for Infectious Disease"/>
            <person name="Wu L."/>
            <person name="Ma J."/>
        </authorList>
    </citation>
    <scope>NUCLEOTIDE SEQUENCE [LARGE SCALE GENOMIC DNA]</scope>
    <source>
        <strain evidence="3">NBRC 102407</strain>
    </source>
</reference>
<gene>
    <name evidence="2" type="ORF">GCM10007933_13210</name>
</gene>
<accession>A0ABQ6FB47</accession>